<keyword evidence="2" id="KW-0378">Hydrolase</keyword>
<name>A0A317RC48_9BURK</name>
<evidence type="ECO:0000313" key="7">
    <source>
        <dbReference type="EMBL" id="PWW47032.1"/>
    </source>
</evidence>
<protein>
    <submittedName>
        <fullName evidence="7">KipI family sensor histidine kinase inhibitor</fullName>
    </submittedName>
</protein>
<dbReference type="OrthoDB" id="9768696at2"/>
<evidence type="ECO:0000259" key="5">
    <source>
        <dbReference type="SMART" id="SM00796"/>
    </source>
</evidence>
<dbReference type="EMBL" id="QGUB01000003">
    <property type="protein sequence ID" value="PWW47032.1"/>
    <property type="molecule type" value="Genomic_DNA"/>
</dbReference>
<dbReference type="RefSeq" id="WP_110012185.1">
    <property type="nucleotide sequence ID" value="NZ_QGUB01000003.1"/>
</dbReference>
<evidence type="ECO:0000256" key="2">
    <source>
        <dbReference type="ARBA" id="ARBA00022801"/>
    </source>
</evidence>
<proteinExistence type="predicted"/>
<dbReference type="AlphaFoldDB" id="A0A317RC48"/>
<evidence type="ECO:0000313" key="8">
    <source>
        <dbReference type="Proteomes" id="UP000246483"/>
    </source>
</evidence>
<evidence type="ECO:0000256" key="4">
    <source>
        <dbReference type="SAM" id="MobiDB-lite"/>
    </source>
</evidence>
<organism evidence="7 8">
    <name type="scientific">Melaminivora alkalimesophila</name>
    <dbReference type="NCBI Taxonomy" id="1165852"/>
    <lineage>
        <taxon>Bacteria</taxon>
        <taxon>Pseudomonadati</taxon>
        <taxon>Pseudomonadota</taxon>
        <taxon>Betaproteobacteria</taxon>
        <taxon>Burkholderiales</taxon>
        <taxon>Comamonadaceae</taxon>
        <taxon>Melaminivora</taxon>
    </lineage>
</organism>
<gene>
    <name evidence="7" type="ORF">DFR36_103308</name>
</gene>
<dbReference type="Pfam" id="PF02626">
    <property type="entry name" value="CT_A_B"/>
    <property type="match status" value="1"/>
</dbReference>
<dbReference type="SMART" id="SM00797">
    <property type="entry name" value="AHS2"/>
    <property type="match status" value="1"/>
</dbReference>
<evidence type="ECO:0000259" key="6">
    <source>
        <dbReference type="SMART" id="SM00797"/>
    </source>
</evidence>
<feature type="region of interest" description="Disordered" evidence="4">
    <location>
        <begin position="214"/>
        <end position="248"/>
    </location>
</feature>
<reference evidence="7 8" key="1">
    <citation type="submission" date="2018-05" db="EMBL/GenBank/DDBJ databases">
        <title>Genomic Encyclopedia of Type Strains, Phase IV (KMG-IV): sequencing the most valuable type-strain genomes for metagenomic binning, comparative biology and taxonomic classification.</title>
        <authorList>
            <person name="Goeker M."/>
        </authorList>
    </citation>
    <scope>NUCLEOTIDE SEQUENCE [LARGE SCALE GENOMIC DNA]</scope>
    <source>
        <strain evidence="7 8">DSM 26006</strain>
    </source>
</reference>
<dbReference type="Gene3D" id="3.30.1360.40">
    <property type="match status" value="1"/>
</dbReference>
<feature type="domain" description="Carboxyltransferase" evidence="6">
    <location>
        <begin position="271"/>
        <end position="551"/>
    </location>
</feature>
<sequence>MRWLPLGSGAVLLELDDLAQAMALHRLLLAEPIAGVAELVPAARTLLLKLAPGQAPDARLQDALRARWERARAQRALPQPGRVVEIAVRYDGADLPEVAELLGISVREVVARHTGQPWQAAFAGFAPGFVYLAGGHPCFQLPRRPSPRTRVPAGSVALAGHFSAIYPNASPGGWQLIGTTDARLWDLQRPEPALVQPGFEVQFRDAAEEGRVVSLPPAGGLEKGLAGPTGSPPAAPSDALGREAPGGPAIEVLQPGLQTLVQDGGRRGQAGLGISASGALDRGALRAANRLAGNPVDTPVLENLLGGLRLRSHGRTTLGVAGATLALQVESTSGACRVLRSPATVALDDGDVLSLAAPEAGVRAYVALRGGWQVAPVLGSASRDTLARIGPPPLQAGDRLAVGGVAPDRLQAVALAEVGEGPSLPSPGSLVALDVILGPRTDWFTSEAVELLQRQEWQVTPQSDRVGMRLQGAEPLVRARSEELPSEGTVAGALQVPANGQPLLFLADHPLTIGYPVIAALASHHLDLAAQIPVGCRLRFRVVAPFAQEVFS</sequence>
<dbReference type="InterPro" id="IPR029000">
    <property type="entry name" value="Cyclophilin-like_dom_sf"/>
</dbReference>
<comment type="caution">
    <text evidence="7">The sequence shown here is derived from an EMBL/GenBank/DDBJ whole genome shotgun (WGS) entry which is preliminary data.</text>
</comment>
<keyword evidence="3" id="KW-0067">ATP-binding</keyword>
<dbReference type="Gene3D" id="2.40.100.10">
    <property type="entry name" value="Cyclophilin-like"/>
    <property type="match status" value="2"/>
</dbReference>
<dbReference type="PANTHER" id="PTHR43309">
    <property type="entry name" value="5-OXOPROLINASE SUBUNIT C"/>
    <property type="match status" value="1"/>
</dbReference>
<dbReference type="SUPFAM" id="SSF50891">
    <property type="entry name" value="Cyclophilin-like"/>
    <property type="match status" value="2"/>
</dbReference>
<evidence type="ECO:0000256" key="3">
    <source>
        <dbReference type="ARBA" id="ARBA00022840"/>
    </source>
</evidence>
<accession>A0A317RC48</accession>
<dbReference type="SUPFAM" id="SSF160467">
    <property type="entry name" value="PH0987 N-terminal domain-like"/>
    <property type="match status" value="1"/>
</dbReference>
<dbReference type="GO" id="GO:0016787">
    <property type="term" value="F:hydrolase activity"/>
    <property type="evidence" value="ECO:0007669"/>
    <property type="project" value="UniProtKB-KW"/>
</dbReference>
<dbReference type="InterPro" id="IPR003778">
    <property type="entry name" value="CT_A_B"/>
</dbReference>
<dbReference type="SMART" id="SM00796">
    <property type="entry name" value="AHS1"/>
    <property type="match status" value="1"/>
</dbReference>
<feature type="domain" description="Carboxyltransferase" evidence="5">
    <location>
        <begin position="1"/>
        <end position="195"/>
    </location>
</feature>
<keyword evidence="8" id="KW-1185">Reference proteome</keyword>
<dbReference type="NCBIfam" id="TIGR00724">
    <property type="entry name" value="urea_amlyse_rel"/>
    <property type="match status" value="1"/>
</dbReference>
<dbReference type="InterPro" id="IPR003833">
    <property type="entry name" value="CT_C_D"/>
</dbReference>
<dbReference type="GO" id="GO:0005524">
    <property type="term" value="F:ATP binding"/>
    <property type="evidence" value="ECO:0007669"/>
    <property type="project" value="UniProtKB-KW"/>
</dbReference>
<dbReference type="InterPro" id="IPR052708">
    <property type="entry name" value="PxpC"/>
</dbReference>
<dbReference type="Pfam" id="PF02682">
    <property type="entry name" value="CT_C_D"/>
    <property type="match status" value="1"/>
</dbReference>
<dbReference type="PANTHER" id="PTHR43309:SF3">
    <property type="entry name" value="5-OXOPROLINASE SUBUNIT C"/>
    <property type="match status" value="1"/>
</dbReference>
<keyword evidence="1" id="KW-0547">Nucleotide-binding</keyword>
<dbReference type="Proteomes" id="UP000246483">
    <property type="component" value="Unassembled WGS sequence"/>
</dbReference>
<evidence type="ECO:0000256" key="1">
    <source>
        <dbReference type="ARBA" id="ARBA00022741"/>
    </source>
</evidence>